<sequence>MMDKRIEQLAHNLVTFSTNVQKGEKVLINAGGIEDTRDLVKALVREVYKAGGFPYLKLTDSSINREILMGVSKEQLEFQNDYELYQMKGMDAYIGIGCSDNASELSDVPSDNISLQSSVLRPVLRERVDNSKWVILRYPNGSMAQSAKMSKDAFEDYFFDVCCLDYSKMAKAVEPLKELMEKTDKVRIKGPGTDLTFSIKGMNAIPCCGNMNIPDGEIYTAPIKDSVNGTISYNTKSDHLGFIYENIKLTFKDGKIVEATSNNNERINKVFDMDEGARYVGEFAIGINPFINEPMLDTLFDEKIAGSIHFTPGCCYEDADNGNKSSLHWDLVLIQTEEKGGGEIYFNDVLIRKNGVFVLDELKGLNPENLK</sequence>
<keyword evidence="7" id="KW-0479">Metal-binding</keyword>
<evidence type="ECO:0000256" key="2">
    <source>
        <dbReference type="ARBA" id="ARBA00001946"/>
    </source>
</evidence>
<evidence type="ECO:0000256" key="1">
    <source>
        <dbReference type="ARBA" id="ARBA00001941"/>
    </source>
</evidence>
<dbReference type="Proteomes" id="UP000261212">
    <property type="component" value="Unassembled WGS sequence"/>
</dbReference>
<evidence type="ECO:0000256" key="3">
    <source>
        <dbReference type="ARBA" id="ARBA00001947"/>
    </source>
</evidence>
<dbReference type="EMBL" id="QUSM01000002">
    <property type="protein sequence ID" value="RGD75098.1"/>
    <property type="molecule type" value="Genomic_DNA"/>
</dbReference>
<keyword evidence="5 10" id="KW-0031">Aminopeptidase</keyword>
<evidence type="ECO:0000256" key="8">
    <source>
        <dbReference type="ARBA" id="ARBA00022801"/>
    </source>
</evidence>
<comment type="cofactor">
    <cofactor evidence="2">
        <name>Mg(2+)</name>
        <dbReference type="ChEBI" id="CHEBI:18420"/>
    </cofactor>
</comment>
<protein>
    <submittedName>
        <fullName evidence="10">Aminopeptidase</fullName>
    </submittedName>
</protein>
<keyword evidence="9" id="KW-0482">Metalloprotease</keyword>
<comment type="cofactor">
    <cofactor evidence="1">
        <name>Co(2+)</name>
        <dbReference type="ChEBI" id="CHEBI:48828"/>
    </cofactor>
</comment>
<evidence type="ECO:0000256" key="5">
    <source>
        <dbReference type="ARBA" id="ARBA00022438"/>
    </source>
</evidence>
<reference evidence="10 11" key="1">
    <citation type="submission" date="2018-08" db="EMBL/GenBank/DDBJ databases">
        <title>A genome reference for cultivated species of the human gut microbiota.</title>
        <authorList>
            <person name="Zou Y."/>
            <person name="Xue W."/>
            <person name="Luo G."/>
        </authorList>
    </citation>
    <scope>NUCLEOTIDE SEQUENCE [LARGE SCALE GENOMIC DNA]</scope>
    <source>
        <strain evidence="10 11">AM25-6</strain>
    </source>
</reference>
<dbReference type="PANTHER" id="PTHR34448:SF1">
    <property type="entry name" value="BLL6088 PROTEIN"/>
    <property type="match status" value="1"/>
</dbReference>
<comment type="caution">
    <text evidence="10">The sequence shown here is derived from an EMBL/GenBank/DDBJ whole genome shotgun (WGS) entry which is preliminary data.</text>
</comment>
<dbReference type="GO" id="GO:0006508">
    <property type="term" value="P:proteolysis"/>
    <property type="evidence" value="ECO:0007669"/>
    <property type="project" value="UniProtKB-KW"/>
</dbReference>
<name>A0A3E3E2E7_9FIRM</name>
<organism evidence="10 11">
    <name type="scientific">Anaerofustis stercorihominis</name>
    <dbReference type="NCBI Taxonomy" id="214853"/>
    <lineage>
        <taxon>Bacteria</taxon>
        <taxon>Bacillati</taxon>
        <taxon>Bacillota</taxon>
        <taxon>Clostridia</taxon>
        <taxon>Eubacteriales</taxon>
        <taxon>Eubacteriaceae</taxon>
        <taxon>Anaerofustis</taxon>
    </lineage>
</organism>
<gene>
    <name evidence="10" type="ORF">DW687_01890</name>
</gene>
<dbReference type="Gene3D" id="3.40.1830.10">
    <property type="entry name" value="Thermophilic metalloprotease (M29)"/>
    <property type="match status" value="1"/>
</dbReference>
<dbReference type="PANTHER" id="PTHR34448">
    <property type="entry name" value="AMINOPEPTIDASE"/>
    <property type="match status" value="1"/>
</dbReference>
<dbReference type="GO" id="GO:0004177">
    <property type="term" value="F:aminopeptidase activity"/>
    <property type="evidence" value="ECO:0007669"/>
    <property type="project" value="UniProtKB-KW"/>
</dbReference>
<comment type="cofactor">
    <cofactor evidence="3">
        <name>Zn(2+)</name>
        <dbReference type="ChEBI" id="CHEBI:29105"/>
    </cofactor>
</comment>
<evidence type="ECO:0000256" key="4">
    <source>
        <dbReference type="ARBA" id="ARBA00008236"/>
    </source>
</evidence>
<dbReference type="SUPFAM" id="SSF144052">
    <property type="entry name" value="Thermophilic metalloprotease-like"/>
    <property type="match status" value="1"/>
</dbReference>
<keyword evidence="8" id="KW-0378">Hydrolase</keyword>
<dbReference type="GO" id="GO:0046872">
    <property type="term" value="F:metal ion binding"/>
    <property type="evidence" value="ECO:0007669"/>
    <property type="project" value="UniProtKB-KW"/>
</dbReference>
<comment type="similarity">
    <text evidence="4">Belongs to the peptidase M29 family.</text>
</comment>
<dbReference type="RefSeq" id="WP_117531228.1">
    <property type="nucleotide sequence ID" value="NZ_CAUFKS010000079.1"/>
</dbReference>
<dbReference type="Pfam" id="PF02073">
    <property type="entry name" value="Peptidase_M29"/>
    <property type="match status" value="1"/>
</dbReference>
<dbReference type="GO" id="GO:0008237">
    <property type="term" value="F:metallopeptidase activity"/>
    <property type="evidence" value="ECO:0007669"/>
    <property type="project" value="UniProtKB-KW"/>
</dbReference>
<accession>A0A3E3E2E7</accession>
<dbReference type="InterPro" id="IPR052170">
    <property type="entry name" value="M29_Exopeptidase"/>
</dbReference>
<evidence type="ECO:0000313" key="11">
    <source>
        <dbReference type="Proteomes" id="UP000261212"/>
    </source>
</evidence>
<proteinExistence type="inferred from homology"/>
<evidence type="ECO:0000256" key="9">
    <source>
        <dbReference type="ARBA" id="ARBA00023049"/>
    </source>
</evidence>
<keyword evidence="6" id="KW-0645">Protease</keyword>
<dbReference type="InterPro" id="IPR000787">
    <property type="entry name" value="Peptidase_M29"/>
</dbReference>
<evidence type="ECO:0000256" key="6">
    <source>
        <dbReference type="ARBA" id="ARBA00022670"/>
    </source>
</evidence>
<evidence type="ECO:0000313" key="10">
    <source>
        <dbReference type="EMBL" id="RGD75098.1"/>
    </source>
</evidence>
<evidence type="ECO:0000256" key="7">
    <source>
        <dbReference type="ARBA" id="ARBA00022723"/>
    </source>
</evidence>
<dbReference type="AlphaFoldDB" id="A0A3E3E2E7"/>
<dbReference type="InterPro" id="IPR035097">
    <property type="entry name" value="M29_N-terminal"/>
</dbReference>